<comment type="subcellular location">
    <subcellularLocation>
        <location evidence="1 9">Cell membrane</location>
        <topology evidence="1 9">Multi-pass membrane protein</topology>
    </subcellularLocation>
</comment>
<dbReference type="OrthoDB" id="9783218at2"/>
<comment type="similarity">
    <text evidence="9">Belongs to the binding-protein-dependent transport system permease family.</text>
</comment>
<evidence type="ECO:0000256" key="4">
    <source>
        <dbReference type="ARBA" id="ARBA00022692"/>
    </source>
</evidence>
<evidence type="ECO:0000256" key="1">
    <source>
        <dbReference type="ARBA" id="ARBA00004651"/>
    </source>
</evidence>
<dbReference type="PANTHER" id="PTHR43386:SF24">
    <property type="entry name" value="OLIGOPEPTIDE TRANSPORT SYSTEM PERMEASE PROTEIN AMID"/>
    <property type="match status" value="1"/>
</dbReference>
<evidence type="ECO:0000313" key="10">
    <source>
        <dbReference type="EMBL" id="ALV07782.1"/>
    </source>
</evidence>
<evidence type="ECO:0000313" key="11">
    <source>
        <dbReference type="Proteomes" id="UP000060699"/>
    </source>
</evidence>
<keyword evidence="4 9" id="KW-0812">Transmembrane</keyword>
<evidence type="ECO:0000256" key="5">
    <source>
        <dbReference type="ARBA" id="ARBA00022856"/>
    </source>
</evidence>
<dbReference type="InterPro" id="IPR050366">
    <property type="entry name" value="BP-dependent_transpt_permease"/>
</dbReference>
<dbReference type="InterPro" id="IPR035906">
    <property type="entry name" value="MetI-like_sf"/>
</dbReference>
<dbReference type="Gene3D" id="1.10.3720.10">
    <property type="entry name" value="MetI-like"/>
    <property type="match status" value="1"/>
</dbReference>
<gene>
    <name evidence="10" type="ORF">RD2015_3324</name>
</gene>
<dbReference type="PROSITE" id="PS50928">
    <property type="entry name" value="ABC_TM1"/>
    <property type="match status" value="1"/>
</dbReference>
<dbReference type="EMBL" id="CP013729">
    <property type="protein sequence ID" value="ALV07782.1"/>
    <property type="molecule type" value="Genomic_DNA"/>
</dbReference>
<dbReference type="STRING" id="76731.RD2015_3324"/>
<dbReference type="KEGG" id="rdp:RD2015_3324"/>
<dbReference type="AlphaFoldDB" id="A0A0U3D2F1"/>
<dbReference type="Pfam" id="PF00528">
    <property type="entry name" value="BPD_transp_1"/>
    <property type="match status" value="1"/>
</dbReference>
<feature type="transmembrane region" description="Helical" evidence="9">
    <location>
        <begin position="281"/>
        <end position="304"/>
    </location>
</feature>
<dbReference type="RefSeq" id="WP_058935839.1">
    <property type="nucleotide sequence ID" value="NZ_CP013729.1"/>
</dbReference>
<evidence type="ECO:0000256" key="7">
    <source>
        <dbReference type="ARBA" id="ARBA00022989"/>
    </source>
</evidence>
<organism evidence="10 11">
    <name type="scientific">Roseateles depolymerans</name>
    <dbReference type="NCBI Taxonomy" id="76731"/>
    <lineage>
        <taxon>Bacteria</taxon>
        <taxon>Pseudomonadati</taxon>
        <taxon>Pseudomonadota</taxon>
        <taxon>Betaproteobacteria</taxon>
        <taxon>Burkholderiales</taxon>
        <taxon>Sphaerotilaceae</taxon>
        <taxon>Roseateles</taxon>
    </lineage>
</organism>
<keyword evidence="8 9" id="KW-0472">Membrane</keyword>
<dbReference type="GO" id="GO:0015031">
    <property type="term" value="P:protein transport"/>
    <property type="evidence" value="ECO:0007669"/>
    <property type="project" value="UniProtKB-KW"/>
</dbReference>
<proteinExistence type="inferred from homology"/>
<evidence type="ECO:0000256" key="2">
    <source>
        <dbReference type="ARBA" id="ARBA00022448"/>
    </source>
</evidence>
<dbReference type="CDD" id="cd06261">
    <property type="entry name" value="TM_PBP2"/>
    <property type="match status" value="1"/>
</dbReference>
<feature type="transmembrane region" description="Helical" evidence="9">
    <location>
        <begin position="197"/>
        <end position="220"/>
    </location>
</feature>
<keyword evidence="2 9" id="KW-0813">Transport</keyword>
<dbReference type="PATRIC" id="fig|76731.3.peg.3405"/>
<keyword evidence="11" id="KW-1185">Reference proteome</keyword>
<protein>
    <submittedName>
        <fullName evidence="10">Binding-protein-dependent transport systems inner membrane component</fullName>
    </submittedName>
</protein>
<evidence type="ECO:0000256" key="8">
    <source>
        <dbReference type="ARBA" id="ARBA00023136"/>
    </source>
</evidence>
<dbReference type="SUPFAM" id="SSF161098">
    <property type="entry name" value="MetI-like"/>
    <property type="match status" value="1"/>
</dbReference>
<feature type="transmembrane region" description="Helical" evidence="9">
    <location>
        <begin position="155"/>
        <end position="177"/>
    </location>
</feature>
<name>A0A0U3D2F1_9BURK</name>
<feature type="transmembrane region" description="Helical" evidence="9">
    <location>
        <begin position="378"/>
        <end position="403"/>
    </location>
</feature>
<keyword evidence="5" id="KW-0571">Peptide transport</keyword>
<sequence length="498" mass="54693">MGFKIVVLWTDVALWLMLAALVAYVLRLVRRPHLRSNWQRVLRDPVALSAGVVLLLFITVTALDSLHFRRALSDSPSGEQFYETRTRSVLDVLLAQQLEMRETSYSAPLAYAGFNKDAVAHGEEIVREFPRLAYGGAHLKDPATEWAGDVTRRTLTGLGAGALLSLLLAAGMGAVLARGHGGWRAAMGDLLADRTDYPWRAALATLTVVLLLAGPVVALMDHYHVFGTDQTGNDVLYQALKSIRTAFVIGALSTLATLPFALVLGILAGYFKGWVDEVIQYFYTVLTSVPNVLLIAACVLMVQVWLDKHPEVFQTGAERSDLKIFLLCVILGVTGWATLCRLVRGETLKLRESDFVQAATAFGVSDTRIMIRHIVPNVMHLVLISLVLNFSDLILYEAVLTYVGVGVDPTMNSFGGMINLARSEMSRDPVVWWSFVAAFGFMVSLVLAANLFADGVRDAFDPRSRKLRPQWLALKARRALAQKTADEAQRAASSQPHA</sequence>
<feature type="transmembrane region" description="Helical" evidence="9">
    <location>
        <begin position="430"/>
        <end position="453"/>
    </location>
</feature>
<dbReference type="InterPro" id="IPR000515">
    <property type="entry name" value="MetI-like"/>
</dbReference>
<feature type="transmembrane region" description="Helical" evidence="9">
    <location>
        <begin position="6"/>
        <end position="26"/>
    </location>
</feature>
<dbReference type="PANTHER" id="PTHR43386">
    <property type="entry name" value="OLIGOPEPTIDE TRANSPORT SYSTEM PERMEASE PROTEIN APPC"/>
    <property type="match status" value="1"/>
</dbReference>
<feature type="transmembrane region" description="Helical" evidence="9">
    <location>
        <begin position="324"/>
        <end position="343"/>
    </location>
</feature>
<keyword evidence="3" id="KW-1003">Cell membrane</keyword>
<evidence type="ECO:0000256" key="6">
    <source>
        <dbReference type="ARBA" id="ARBA00022927"/>
    </source>
</evidence>
<dbReference type="Proteomes" id="UP000060699">
    <property type="component" value="Chromosome"/>
</dbReference>
<evidence type="ECO:0000256" key="9">
    <source>
        <dbReference type="RuleBase" id="RU363032"/>
    </source>
</evidence>
<dbReference type="GO" id="GO:0015833">
    <property type="term" value="P:peptide transport"/>
    <property type="evidence" value="ECO:0007669"/>
    <property type="project" value="UniProtKB-KW"/>
</dbReference>
<dbReference type="GO" id="GO:0005886">
    <property type="term" value="C:plasma membrane"/>
    <property type="evidence" value="ECO:0007669"/>
    <property type="project" value="UniProtKB-SubCell"/>
</dbReference>
<keyword evidence="7 9" id="KW-1133">Transmembrane helix</keyword>
<keyword evidence="6" id="KW-0653">Protein transport</keyword>
<dbReference type="GO" id="GO:0055085">
    <property type="term" value="P:transmembrane transport"/>
    <property type="evidence" value="ECO:0007669"/>
    <property type="project" value="InterPro"/>
</dbReference>
<reference evidence="10 11" key="1">
    <citation type="submission" date="2015-12" db="EMBL/GenBank/DDBJ databases">
        <title>Complete genome of Roseateles depolymerans KCTC 42856.</title>
        <authorList>
            <person name="Kim K.M."/>
        </authorList>
    </citation>
    <scope>NUCLEOTIDE SEQUENCE [LARGE SCALE GENOMIC DNA]</scope>
    <source>
        <strain evidence="10 11">KCTC 42856</strain>
    </source>
</reference>
<evidence type="ECO:0000256" key="3">
    <source>
        <dbReference type="ARBA" id="ARBA00022475"/>
    </source>
</evidence>
<feature type="transmembrane region" description="Helical" evidence="9">
    <location>
        <begin position="46"/>
        <end position="63"/>
    </location>
</feature>
<accession>A0A0U3D2F1</accession>
<feature type="transmembrane region" description="Helical" evidence="9">
    <location>
        <begin position="246"/>
        <end position="269"/>
    </location>
</feature>